<accession>A0A543G238</accession>
<name>A0A543G238_9FLAO</name>
<dbReference type="AlphaFoldDB" id="A0A543G238"/>
<organism evidence="2 3">
    <name type="scientific">Flavobacterium branchiophilum</name>
    <dbReference type="NCBI Taxonomy" id="55197"/>
    <lineage>
        <taxon>Bacteria</taxon>
        <taxon>Pseudomonadati</taxon>
        <taxon>Bacteroidota</taxon>
        <taxon>Flavobacteriia</taxon>
        <taxon>Flavobacteriales</taxon>
        <taxon>Flavobacteriaceae</taxon>
        <taxon>Flavobacterium</taxon>
    </lineage>
</organism>
<evidence type="ECO:0000313" key="3">
    <source>
        <dbReference type="Proteomes" id="UP000320773"/>
    </source>
</evidence>
<sequence>MKIKYLIACLLGGVGYAQVNCSLPMSNASTFNFTTANNGISGIYNASSNIIASNQVNATTYLAPEIRVTDGFLANPSSTSNVLLSIANCSNCATPIDLFIKDGPTDDGNVPNNNTLNMWTSTDIWVGNENNDIDDYINPTYGISNFLKVRVKNNGCGSTTGTESLELRWAKASTSLTVNTPWFGDVFFNGNGAVMGGLIGTITLPIMVAGEERTFTFPWNVPNPADYGNIDQWHFCVMAKALTSAETIADNGMNDLNWYVRNNNNIAWRNLHIINVSPASPEPPTGVVEVGNTLDEPRNCYLELLVEDMETGKPIYEEAEVTIKMDETLYHAWVKGNKETEQLFETNMDNIKLVKGNQALIKNILFDPHESGTIRLDFNFLTEQLTNKTKYIYHLVQKESGTDAVIGGETFYIKKQYRPPFEAGSDDLEIDKYETIMLNAQDIGEPAIYNWYDSEGHFIAEGKDLQVANAVAEKYKLEVISTADGFKDYSNVEVKLKPSRLSLLYPNPTSSTLNVKYKINEANSAYLSVYSYYVSNSAISNNYIIDLNAGETNIDVSQYPNGFYKVALITDGKVVDIKILNKTY</sequence>
<evidence type="ECO:0008006" key="4">
    <source>
        <dbReference type="Google" id="ProtNLM"/>
    </source>
</evidence>
<evidence type="ECO:0000313" key="2">
    <source>
        <dbReference type="EMBL" id="TQM40094.1"/>
    </source>
</evidence>
<dbReference type="EMBL" id="VFPJ01000001">
    <property type="protein sequence ID" value="TQM40094.1"/>
    <property type="molecule type" value="Genomic_DNA"/>
</dbReference>
<feature type="signal peptide" evidence="1">
    <location>
        <begin position="1"/>
        <end position="19"/>
    </location>
</feature>
<gene>
    <name evidence="2" type="ORF">BC670_0958</name>
</gene>
<protein>
    <recommendedName>
        <fullName evidence="4">Secretion system C-terminal sorting domain-containing protein</fullName>
    </recommendedName>
</protein>
<proteinExistence type="predicted"/>
<feature type="chain" id="PRO_5022078341" description="Secretion system C-terminal sorting domain-containing protein" evidence="1">
    <location>
        <begin position="20"/>
        <end position="584"/>
    </location>
</feature>
<reference evidence="2 3" key="1">
    <citation type="submission" date="2019-06" db="EMBL/GenBank/DDBJ databases">
        <title>Genomic Encyclopedia of Archaeal and Bacterial Type Strains, Phase II (KMG-II): from individual species to whole genera.</title>
        <authorList>
            <person name="Goeker M."/>
        </authorList>
    </citation>
    <scope>NUCLEOTIDE SEQUENCE [LARGE SCALE GENOMIC DNA]</scope>
    <source>
        <strain evidence="2 3">DSM 24789</strain>
    </source>
</reference>
<keyword evidence="1" id="KW-0732">Signal</keyword>
<evidence type="ECO:0000256" key="1">
    <source>
        <dbReference type="SAM" id="SignalP"/>
    </source>
</evidence>
<comment type="caution">
    <text evidence="2">The sequence shown here is derived from an EMBL/GenBank/DDBJ whole genome shotgun (WGS) entry which is preliminary data.</text>
</comment>
<dbReference type="RefSeq" id="WP_089081191.1">
    <property type="nucleotide sequence ID" value="NZ_VFPJ01000001.1"/>
</dbReference>
<dbReference type="Proteomes" id="UP000320773">
    <property type="component" value="Unassembled WGS sequence"/>
</dbReference>